<dbReference type="Proteomes" id="UP000887116">
    <property type="component" value="Unassembled WGS sequence"/>
</dbReference>
<evidence type="ECO:0000313" key="2">
    <source>
        <dbReference type="Proteomes" id="UP000887116"/>
    </source>
</evidence>
<comment type="caution">
    <text evidence="1">The sequence shown here is derived from an EMBL/GenBank/DDBJ whole genome shotgun (WGS) entry which is preliminary data.</text>
</comment>
<proteinExistence type="predicted"/>
<accession>A0A8X6I750</accession>
<gene>
    <name evidence="1" type="primary">NCL1_32350</name>
    <name evidence="1" type="ORF">TNCT_303531</name>
</gene>
<dbReference type="Gene3D" id="1.10.4080.10">
    <property type="entry name" value="ADP-ribosylation/Crystallin J1"/>
    <property type="match status" value="1"/>
</dbReference>
<name>A0A8X6I750_TRICU</name>
<dbReference type="AlphaFoldDB" id="A0A8X6I750"/>
<dbReference type="OrthoDB" id="6437242at2759"/>
<evidence type="ECO:0000313" key="1">
    <source>
        <dbReference type="EMBL" id="GFQ72030.1"/>
    </source>
</evidence>
<dbReference type="EMBL" id="BMAO01021135">
    <property type="protein sequence ID" value="GFQ72030.1"/>
    <property type="molecule type" value="Genomic_DNA"/>
</dbReference>
<keyword evidence="2" id="KW-1185">Reference proteome</keyword>
<sequence>MADFKRVRESKSRYCESLKKIKDIYLLNQEDISAEEIAEYLGNDVSAHKSVFPTAIYSFLRGMKPLSEFENSNPFIRTFGDVTS</sequence>
<organism evidence="1 2">
    <name type="scientific">Trichonephila clavata</name>
    <name type="common">Joro spider</name>
    <name type="synonym">Nephila clavata</name>
    <dbReference type="NCBI Taxonomy" id="2740835"/>
    <lineage>
        <taxon>Eukaryota</taxon>
        <taxon>Metazoa</taxon>
        <taxon>Ecdysozoa</taxon>
        <taxon>Arthropoda</taxon>
        <taxon>Chelicerata</taxon>
        <taxon>Arachnida</taxon>
        <taxon>Araneae</taxon>
        <taxon>Araneomorphae</taxon>
        <taxon>Entelegynae</taxon>
        <taxon>Araneoidea</taxon>
        <taxon>Nephilidae</taxon>
        <taxon>Trichonephila</taxon>
    </lineage>
</organism>
<reference evidence="1" key="1">
    <citation type="submission" date="2020-07" db="EMBL/GenBank/DDBJ databases">
        <title>Multicomponent nature underlies the extraordinary mechanical properties of spider dragline silk.</title>
        <authorList>
            <person name="Kono N."/>
            <person name="Nakamura H."/>
            <person name="Mori M."/>
            <person name="Yoshida Y."/>
            <person name="Ohtoshi R."/>
            <person name="Malay A.D."/>
            <person name="Moran D.A.P."/>
            <person name="Tomita M."/>
            <person name="Numata K."/>
            <person name="Arakawa K."/>
        </authorList>
    </citation>
    <scope>NUCLEOTIDE SEQUENCE</scope>
</reference>
<dbReference type="InterPro" id="IPR036705">
    <property type="entry name" value="Ribosyl_crysJ1_sf"/>
</dbReference>
<protein>
    <submittedName>
        <fullName evidence="1">Adprhl2</fullName>
    </submittedName>
</protein>